<organism evidence="1">
    <name type="scientific">Arundo donax</name>
    <name type="common">Giant reed</name>
    <name type="synonym">Donax arundinaceus</name>
    <dbReference type="NCBI Taxonomy" id="35708"/>
    <lineage>
        <taxon>Eukaryota</taxon>
        <taxon>Viridiplantae</taxon>
        <taxon>Streptophyta</taxon>
        <taxon>Embryophyta</taxon>
        <taxon>Tracheophyta</taxon>
        <taxon>Spermatophyta</taxon>
        <taxon>Magnoliopsida</taxon>
        <taxon>Liliopsida</taxon>
        <taxon>Poales</taxon>
        <taxon>Poaceae</taxon>
        <taxon>PACMAD clade</taxon>
        <taxon>Arundinoideae</taxon>
        <taxon>Arundineae</taxon>
        <taxon>Arundo</taxon>
    </lineage>
</organism>
<proteinExistence type="predicted"/>
<reference evidence="1" key="1">
    <citation type="submission" date="2014-09" db="EMBL/GenBank/DDBJ databases">
        <authorList>
            <person name="Magalhaes I.L.F."/>
            <person name="Oliveira U."/>
            <person name="Santos F.R."/>
            <person name="Vidigal T.H.D.A."/>
            <person name="Brescovit A.D."/>
            <person name="Santos A.J."/>
        </authorList>
    </citation>
    <scope>NUCLEOTIDE SEQUENCE</scope>
    <source>
        <tissue evidence="1">Shoot tissue taken approximately 20 cm above the soil surface</tissue>
    </source>
</reference>
<reference evidence="1" key="2">
    <citation type="journal article" date="2015" name="Data Brief">
        <title>Shoot transcriptome of the giant reed, Arundo donax.</title>
        <authorList>
            <person name="Barrero R.A."/>
            <person name="Guerrero F.D."/>
            <person name="Moolhuijzen P."/>
            <person name="Goolsby J.A."/>
            <person name="Tidwell J."/>
            <person name="Bellgard S.E."/>
            <person name="Bellgard M.I."/>
        </authorList>
    </citation>
    <scope>NUCLEOTIDE SEQUENCE</scope>
    <source>
        <tissue evidence="1">Shoot tissue taken approximately 20 cm above the soil surface</tissue>
    </source>
</reference>
<name>A0A0A9D0U5_ARUDO</name>
<evidence type="ECO:0000313" key="1">
    <source>
        <dbReference type="EMBL" id="JAD81466.1"/>
    </source>
</evidence>
<dbReference type="EMBL" id="GBRH01216429">
    <property type="protein sequence ID" value="JAD81466.1"/>
    <property type="molecule type" value="Transcribed_RNA"/>
</dbReference>
<accession>A0A0A9D0U5</accession>
<protein>
    <submittedName>
        <fullName evidence="1">Uncharacterized protein</fullName>
    </submittedName>
</protein>
<dbReference type="AlphaFoldDB" id="A0A0A9D0U5"/>
<sequence length="57" mass="5921">MALATCSGVTCAFPRRRARLTACFTTAAASAVSDCCTVHPPVLISAAYIASYLPKTI</sequence>